<evidence type="ECO:0000313" key="4">
    <source>
        <dbReference type="EMBL" id="MBR7835022.1"/>
    </source>
</evidence>
<dbReference type="InterPro" id="IPR041664">
    <property type="entry name" value="AAA_16"/>
</dbReference>
<keyword evidence="1" id="KW-0547">Nucleotide-binding</keyword>
<dbReference type="GO" id="GO:0006355">
    <property type="term" value="P:regulation of DNA-templated transcription"/>
    <property type="evidence" value="ECO:0007669"/>
    <property type="project" value="InterPro"/>
</dbReference>
<dbReference type="SUPFAM" id="SSF52540">
    <property type="entry name" value="P-loop containing nucleoside triphosphate hydrolases"/>
    <property type="match status" value="1"/>
</dbReference>
<dbReference type="SMART" id="SM00421">
    <property type="entry name" value="HTH_LUXR"/>
    <property type="match status" value="1"/>
</dbReference>
<sequence length="942" mass="99969">MAKGSRSEGGTGRIVGRTAELERVGRFCEHADGEPNLLVLVGDAGSGKSTLLDAAADQALRRGTRVVRFTGYQGEQELVFGALHELLKPFLLETDRLPEAQRNALSRAFGLDVPETAQPGQERLLIALAAWELWVNAADRQPLLLAVDDLQWIDAASLDVLCFALRRTTGRPVAMLAASRRPDVVDLREPLCARLPVSALSVRDAEELLDRQPVPPRGLVRGRLLLQAGGNPLALVELAASAARQGSVGRSPWAERNADVPMTARLEALYAARLPDLPAATRAALLLAAAADSGETSPDSPAVLASADPARAAEVWQPAEEAGLVRIEHGRVLFRHPLVRSAVYQRVSFAQRRQAHLRLAEACAADPDRRAHHLAAATLDPDELVAQALLEAAARARRRGGFAVAATTLERAATLSPDTRDRLLRLAEACETATFAVDPELVESLASRIVAATEDPELLRRAALCSAWALAATAQPGAAVEQMLTLAASTVHGDPAIAIQALSKAAIAIYYTGDEAGRTRALALLARIPWDAGNPLAQIWARASCGPLTEREATVRALRTIAERPGLDADELLTLGGAALTLDETALAVTALSTVEGYERATTGSVPNPTLGHALAAAQFAAGAWDAAATSGRQARSRAEELGLDVARRSAAYVCALVHVHRGEVAESRACLQAALADQDLSRARGLDARCRAVRAAIAAAEGEYVLEYEILFGLFAPMLDHGADTGTGPLHFHAAYYALGDLAAAGARVGETAQARSILSAARRILAGQASARLEAQLERAEALLSADAEAERHFQAALGVPGAPTWPFEQAVTALEYGEWLRRRRRTIDAKAQLIRAAATFEQLGARPWSARATAELRACGVAASSPTEGTPVEAATQLTPQQLQIARLAATGLTNRQIGEQLFISPRTVSFHLYQAYPKLGVASRSQLRDALGPVDRAG</sequence>
<evidence type="ECO:0000256" key="1">
    <source>
        <dbReference type="ARBA" id="ARBA00022741"/>
    </source>
</evidence>
<feature type="domain" description="HTH luxR-type" evidence="3">
    <location>
        <begin position="874"/>
        <end position="939"/>
    </location>
</feature>
<dbReference type="InterPro" id="IPR000792">
    <property type="entry name" value="Tscrpt_reg_LuxR_C"/>
</dbReference>
<dbReference type="EMBL" id="JAGSOG010000079">
    <property type="protein sequence ID" value="MBR7835022.1"/>
    <property type="molecule type" value="Genomic_DNA"/>
</dbReference>
<dbReference type="PROSITE" id="PS50043">
    <property type="entry name" value="HTH_LUXR_2"/>
    <property type="match status" value="1"/>
</dbReference>
<dbReference type="GO" id="GO:0005737">
    <property type="term" value="C:cytoplasm"/>
    <property type="evidence" value="ECO:0007669"/>
    <property type="project" value="TreeGrafter"/>
</dbReference>
<evidence type="ECO:0000313" key="5">
    <source>
        <dbReference type="Proteomes" id="UP000675781"/>
    </source>
</evidence>
<dbReference type="GO" id="GO:0005524">
    <property type="term" value="F:ATP binding"/>
    <property type="evidence" value="ECO:0007669"/>
    <property type="project" value="UniProtKB-KW"/>
</dbReference>
<dbReference type="Gene3D" id="3.40.50.300">
    <property type="entry name" value="P-loop containing nucleotide triphosphate hydrolases"/>
    <property type="match status" value="1"/>
</dbReference>
<dbReference type="SUPFAM" id="SSF46894">
    <property type="entry name" value="C-terminal effector domain of the bipartite response regulators"/>
    <property type="match status" value="1"/>
</dbReference>
<comment type="caution">
    <text evidence="4">The sequence shown here is derived from an EMBL/GenBank/DDBJ whole genome shotgun (WGS) entry which is preliminary data.</text>
</comment>
<keyword evidence="2" id="KW-0067">ATP-binding</keyword>
<dbReference type="InterPro" id="IPR027417">
    <property type="entry name" value="P-loop_NTPase"/>
</dbReference>
<accession>A0A941ENM4</accession>
<keyword evidence="5" id="KW-1185">Reference proteome</keyword>
<dbReference type="GO" id="GO:0004016">
    <property type="term" value="F:adenylate cyclase activity"/>
    <property type="evidence" value="ECO:0007669"/>
    <property type="project" value="TreeGrafter"/>
</dbReference>
<organism evidence="4 5">
    <name type="scientific">Actinospica durhamensis</name>
    <dbReference type="NCBI Taxonomy" id="1508375"/>
    <lineage>
        <taxon>Bacteria</taxon>
        <taxon>Bacillati</taxon>
        <taxon>Actinomycetota</taxon>
        <taxon>Actinomycetes</taxon>
        <taxon>Catenulisporales</taxon>
        <taxon>Actinospicaceae</taxon>
        <taxon>Actinospica</taxon>
    </lineage>
</organism>
<proteinExistence type="predicted"/>
<dbReference type="PANTHER" id="PTHR16305">
    <property type="entry name" value="TESTICULAR SOLUBLE ADENYLYL CYCLASE"/>
    <property type="match status" value="1"/>
</dbReference>
<dbReference type="Pfam" id="PF00196">
    <property type="entry name" value="GerE"/>
    <property type="match status" value="1"/>
</dbReference>
<dbReference type="RefSeq" id="WP_212529536.1">
    <property type="nucleotide sequence ID" value="NZ_JAGSOG010000079.1"/>
</dbReference>
<evidence type="ECO:0000256" key="2">
    <source>
        <dbReference type="ARBA" id="ARBA00022840"/>
    </source>
</evidence>
<reference evidence="4" key="1">
    <citation type="submission" date="2021-04" db="EMBL/GenBank/DDBJ databases">
        <title>Genome based classification of Actinospica acidithermotolerans sp. nov., an actinobacterium isolated from an Indonesian hot spring.</title>
        <authorList>
            <person name="Kusuma A.B."/>
            <person name="Putra K.E."/>
            <person name="Nafisah S."/>
            <person name="Loh J."/>
            <person name="Nouioui I."/>
            <person name="Goodfellow M."/>
        </authorList>
    </citation>
    <scope>NUCLEOTIDE SEQUENCE</scope>
    <source>
        <strain evidence="4">CSCA 57</strain>
    </source>
</reference>
<dbReference type="PANTHER" id="PTHR16305:SF35">
    <property type="entry name" value="TRANSCRIPTIONAL ACTIVATOR DOMAIN"/>
    <property type="match status" value="1"/>
</dbReference>
<dbReference type="InterPro" id="IPR016032">
    <property type="entry name" value="Sig_transdc_resp-reg_C-effctor"/>
</dbReference>
<protein>
    <submittedName>
        <fullName evidence="4">AAA family ATPase</fullName>
    </submittedName>
</protein>
<dbReference type="Proteomes" id="UP000675781">
    <property type="component" value="Unassembled WGS sequence"/>
</dbReference>
<dbReference type="PRINTS" id="PR00038">
    <property type="entry name" value="HTHLUXR"/>
</dbReference>
<dbReference type="Pfam" id="PF13191">
    <property type="entry name" value="AAA_16"/>
    <property type="match status" value="1"/>
</dbReference>
<name>A0A941ENM4_9ACTN</name>
<dbReference type="InterPro" id="IPR036388">
    <property type="entry name" value="WH-like_DNA-bd_sf"/>
</dbReference>
<evidence type="ECO:0000259" key="3">
    <source>
        <dbReference type="PROSITE" id="PS50043"/>
    </source>
</evidence>
<dbReference type="CDD" id="cd06170">
    <property type="entry name" value="LuxR_C_like"/>
    <property type="match status" value="1"/>
</dbReference>
<dbReference type="AlphaFoldDB" id="A0A941ENM4"/>
<dbReference type="Gene3D" id="1.10.10.10">
    <property type="entry name" value="Winged helix-like DNA-binding domain superfamily/Winged helix DNA-binding domain"/>
    <property type="match status" value="1"/>
</dbReference>
<gene>
    <name evidence="4" type="ORF">KDL01_17235</name>
</gene>
<dbReference type="GO" id="GO:0003677">
    <property type="term" value="F:DNA binding"/>
    <property type="evidence" value="ECO:0007669"/>
    <property type="project" value="InterPro"/>
</dbReference>